<name>A0A2A2TN51_9CYAN</name>
<dbReference type="RefSeq" id="WP_095720516.1">
    <property type="nucleotide sequence ID" value="NZ_NTFS01000028.1"/>
</dbReference>
<gene>
    <name evidence="2" type="ORF">CK510_04290</name>
</gene>
<comment type="caution">
    <text evidence="2">The sequence shown here is derived from an EMBL/GenBank/DDBJ whole genome shotgun (WGS) entry which is preliminary data.</text>
</comment>
<keyword evidence="3" id="KW-1185">Reference proteome</keyword>
<accession>A0A2A2TN51</accession>
<keyword evidence="1" id="KW-0175">Coiled coil</keyword>
<dbReference type="EMBL" id="NTFS01000028">
    <property type="protein sequence ID" value="PAX59966.1"/>
    <property type="molecule type" value="Genomic_DNA"/>
</dbReference>
<dbReference type="AlphaFoldDB" id="A0A2A2TN51"/>
<sequence>MNNVLMIPIHLDALYLKSDRLVVEAMADFSRLPHQDQRDVNPNIANISEEIVSQPFQNQNLYLKAGIHLHWALPDALTKGIQTQDNNQTKTAFPAVPNRWLVTRSRGDKIEQQWVVESDYIYPHKEGSQTGSIAYPCQRNGENQPFCYLGRKIPLENWQDNLDNSEYLPFLTAVGYGEPTFAAFYPNCHSVFGFYDDDYSQEIPKDLEYDIIGWYSQAQQHYWQDFLEKLRNNLQQQGSTTPINTQTLLEAQFKWKITLETEQELPASIPFICYARLKFTPNTNINNPDRQASGKVTVGNTGTEALSAYLAQEINRNNKSIIEEQLEALHLSSRLENHQLDMTPKLKEGRHENGFNAINAGTLWTIRLQNPNSQTADANDAHEQQQVTLPDNIAHLLNELNLYQQQYDFAFQEIESMRRQLFSDWYKYMLCSYPPQGSKDVYPDIDQVKYYIQEKVIAPLNKKIIATGNLTLIWDKAGQLSRAEVNNDSRTSLAYLLVDKINNLLQIIKGINAKNVEEKIPHIWILQQVTAPRYWQPKEPVVLVTGEGAKPSPKHGQDGRLRKDGLLECQLLRDVTIPIEKNSFAPIRQAMDELEKAQEGKESIAFRTWEQQPWHPFLLEWEVEVFPTKSGSNHRNYNSNYEKDFITGNYCLKENEPNLFFQSGKGAIVKAANVYCGRSILTPYAGIKLKEQVEIYLRKQLPDNFQDYYELKNSDKEKAYLQKIEEWYKKKPNVLADLDQPEEIQAIKTWYEQKPCDDAHNLNLIFSNLSPDQKAKDPIYTAIRAEEALHQLNWDDMAKSINCLAQCLGGFNEALLMHKQTLQLPIADPLGFADYQPFTEAVRDAVQQSIRSAPEPLNDFNPIRSGAMKILRLRLVDTFGQVKDLGATLLRIWCKIKE</sequence>
<evidence type="ECO:0000313" key="3">
    <source>
        <dbReference type="Proteomes" id="UP000218238"/>
    </source>
</evidence>
<dbReference type="OrthoDB" id="6091628at2"/>
<protein>
    <submittedName>
        <fullName evidence="2">Uncharacterized protein</fullName>
    </submittedName>
</protein>
<reference evidence="2 3" key="1">
    <citation type="submission" date="2017-08" db="EMBL/GenBank/DDBJ databases">
        <title>Draft genome sequence of filamentous cyanobacterium Calothrix elsteri CCALA 953.</title>
        <authorList>
            <person name="Gagunashvili A.N."/>
            <person name="Elster J."/>
            <person name="Andresson O.S."/>
        </authorList>
    </citation>
    <scope>NUCLEOTIDE SEQUENCE [LARGE SCALE GENOMIC DNA]</scope>
    <source>
        <strain evidence="2 3">CCALA 953</strain>
    </source>
</reference>
<organism evidence="2 3">
    <name type="scientific">Brunnivagina elsteri CCALA 953</name>
    <dbReference type="NCBI Taxonomy" id="987040"/>
    <lineage>
        <taxon>Bacteria</taxon>
        <taxon>Bacillati</taxon>
        <taxon>Cyanobacteriota</taxon>
        <taxon>Cyanophyceae</taxon>
        <taxon>Nostocales</taxon>
        <taxon>Calotrichaceae</taxon>
        <taxon>Brunnivagina</taxon>
    </lineage>
</organism>
<evidence type="ECO:0000313" key="2">
    <source>
        <dbReference type="EMBL" id="PAX59966.1"/>
    </source>
</evidence>
<dbReference type="Proteomes" id="UP000218238">
    <property type="component" value="Unassembled WGS sequence"/>
</dbReference>
<proteinExistence type="predicted"/>
<feature type="coiled-coil region" evidence="1">
    <location>
        <begin position="393"/>
        <end position="420"/>
    </location>
</feature>
<evidence type="ECO:0000256" key="1">
    <source>
        <dbReference type="SAM" id="Coils"/>
    </source>
</evidence>